<dbReference type="Pfam" id="PF00481">
    <property type="entry name" value="PP2C"/>
    <property type="match status" value="1"/>
</dbReference>
<dbReference type="CDD" id="cd00143">
    <property type="entry name" value="PP2Cc"/>
    <property type="match status" value="1"/>
</dbReference>
<evidence type="ECO:0000313" key="3">
    <source>
        <dbReference type="EMBL" id="KAF7825673.1"/>
    </source>
</evidence>
<dbReference type="Proteomes" id="UP000634136">
    <property type="component" value="Unassembled WGS sequence"/>
</dbReference>
<proteinExistence type="predicted"/>
<dbReference type="PANTHER" id="PTHR13832:SF833">
    <property type="entry name" value="PROTEIN PHOSPHATASE 2C-LIKE PROTEIN"/>
    <property type="match status" value="1"/>
</dbReference>
<gene>
    <name evidence="3" type="ORF">G2W53_016837</name>
</gene>
<comment type="caution">
    <text evidence="3">The sequence shown here is derived from an EMBL/GenBank/DDBJ whole genome shotgun (WGS) entry which is preliminary data.</text>
</comment>
<evidence type="ECO:0000259" key="2">
    <source>
        <dbReference type="PROSITE" id="PS51746"/>
    </source>
</evidence>
<dbReference type="InterPro" id="IPR001932">
    <property type="entry name" value="PPM-type_phosphatase-like_dom"/>
</dbReference>
<dbReference type="AlphaFoldDB" id="A0A834TN90"/>
<dbReference type="EMBL" id="JAAIUW010000006">
    <property type="protein sequence ID" value="KAF7825673.1"/>
    <property type="molecule type" value="Genomic_DNA"/>
</dbReference>
<dbReference type="SUPFAM" id="SSF81606">
    <property type="entry name" value="PP2C-like"/>
    <property type="match status" value="1"/>
</dbReference>
<sequence length="574" mass="63512">MGNRIGKVCLCSSGAGELSRRYDKFAFPTTSGQSLGNSICYNRPDPFCSSSCSNIFSDDDDAATQMTFRSISGASVSANSSTPPSISLTDSFQHVSSVLDSTASFESSTSFTSTPLHPPPPPPPPRGSSVGSSGTVSGPMDGRFSLSGSDPIVGFDPKLNWNSIEEEKSSESVNFKRSLSDNRNGVSIKPNNSLKKIFRRAISSVTPIKGVALNSTGESIPKKKKKKKNDIDDHVENDVVETNEEALMENKNLQWAQGRAGEDRIHIVISEDYGWVFVGIYDGFNGPDATDYLLNNLFNCIHNEVKELLLCKSNNTSKEGGDLSEWGVMEALSEGLRKAEEEFMEDSDEIITKNPVLAMMGSCVLVMLMKGDDVYLMNVGDSRAVLAQTSHYDLYSLQLTMDHSTNVKEEVQRIRREHPDDPYAITKGRVKGHLNVTRAFGAGFLKQPKHNNAVLESFRVKYIGDQPYITCTPSLHHHRLTPSDRFLILSSDGLFQYFTNEEAVSKVDSFITLFPDRDPAQLLVQEALFRAAKKAGMDFYELLDIPQGERRLFHDDISIIIISLQEGKLWRSLL</sequence>
<organism evidence="3 4">
    <name type="scientific">Senna tora</name>
    <dbReference type="NCBI Taxonomy" id="362788"/>
    <lineage>
        <taxon>Eukaryota</taxon>
        <taxon>Viridiplantae</taxon>
        <taxon>Streptophyta</taxon>
        <taxon>Embryophyta</taxon>
        <taxon>Tracheophyta</taxon>
        <taxon>Spermatophyta</taxon>
        <taxon>Magnoliopsida</taxon>
        <taxon>eudicotyledons</taxon>
        <taxon>Gunneridae</taxon>
        <taxon>Pentapetalae</taxon>
        <taxon>rosids</taxon>
        <taxon>fabids</taxon>
        <taxon>Fabales</taxon>
        <taxon>Fabaceae</taxon>
        <taxon>Caesalpinioideae</taxon>
        <taxon>Cassia clade</taxon>
        <taxon>Senna</taxon>
    </lineage>
</organism>
<feature type="compositionally biased region" description="Pro residues" evidence="1">
    <location>
        <begin position="116"/>
        <end position="126"/>
    </location>
</feature>
<evidence type="ECO:0000256" key="1">
    <source>
        <dbReference type="SAM" id="MobiDB-lite"/>
    </source>
</evidence>
<dbReference type="InterPro" id="IPR015655">
    <property type="entry name" value="PP2C"/>
</dbReference>
<feature type="compositionally biased region" description="Low complexity" evidence="1">
    <location>
        <begin position="127"/>
        <end position="139"/>
    </location>
</feature>
<protein>
    <recommendedName>
        <fullName evidence="2">PPM-type phosphatase domain-containing protein</fullName>
    </recommendedName>
</protein>
<dbReference type="InterPro" id="IPR036457">
    <property type="entry name" value="PPM-type-like_dom_sf"/>
</dbReference>
<dbReference type="PROSITE" id="PS51746">
    <property type="entry name" value="PPM_2"/>
    <property type="match status" value="1"/>
</dbReference>
<accession>A0A834TN90</accession>
<evidence type="ECO:0000313" key="4">
    <source>
        <dbReference type="Proteomes" id="UP000634136"/>
    </source>
</evidence>
<name>A0A834TN90_9FABA</name>
<dbReference type="OrthoDB" id="420076at2759"/>
<dbReference type="PANTHER" id="PTHR13832">
    <property type="entry name" value="PROTEIN PHOSPHATASE 2C"/>
    <property type="match status" value="1"/>
</dbReference>
<feature type="region of interest" description="Disordered" evidence="1">
    <location>
        <begin position="108"/>
        <end position="149"/>
    </location>
</feature>
<reference evidence="3" key="1">
    <citation type="submission" date="2020-09" db="EMBL/GenBank/DDBJ databases">
        <title>Genome-Enabled Discovery of Anthraquinone Biosynthesis in Senna tora.</title>
        <authorList>
            <person name="Kang S.-H."/>
            <person name="Pandey R.P."/>
            <person name="Lee C.-M."/>
            <person name="Sim J.-S."/>
            <person name="Jeong J.-T."/>
            <person name="Choi B.-S."/>
            <person name="Jung M."/>
            <person name="Ginzburg D."/>
            <person name="Zhao K."/>
            <person name="Won S.Y."/>
            <person name="Oh T.-J."/>
            <person name="Yu Y."/>
            <person name="Kim N.-H."/>
            <person name="Lee O.R."/>
            <person name="Lee T.-H."/>
            <person name="Bashyal P."/>
            <person name="Kim T.-S."/>
            <person name="Lee W.-H."/>
            <person name="Kawkins C."/>
            <person name="Kim C.-K."/>
            <person name="Kim J.S."/>
            <person name="Ahn B.O."/>
            <person name="Rhee S.Y."/>
            <person name="Sohng J.K."/>
        </authorList>
    </citation>
    <scope>NUCLEOTIDE SEQUENCE</scope>
    <source>
        <tissue evidence="3">Leaf</tissue>
    </source>
</reference>
<dbReference type="Gene3D" id="3.60.40.10">
    <property type="entry name" value="PPM-type phosphatase domain"/>
    <property type="match status" value="1"/>
</dbReference>
<dbReference type="SMART" id="SM00332">
    <property type="entry name" value="PP2Cc"/>
    <property type="match status" value="1"/>
</dbReference>
<dbReference type="GO" id="GO:0004722">
    <property type="term" value="F:protein serine/threonine phosphatase activity"/>
    <property type="evidence" value="ECO:0007669"/>
    <property type="project" value="InterPro"/>
</dbReference>
<keyword evidence="4" id="KW-1185">Reference proteome</keyword>
<feature type="domain" description="PPM-type phosphatase" evidence="2">
    <location>
        <begin position="244"/>
        <end position="564"/>
    </location>
</feature>